<dbReference type="AlphaFoldDB" id="A0AB34K8M4"/>
<proteinExistence type="predicted"/>
<dbReference type="SUPFAM" id="SSF81383">
    <property type="entry name" value="F-box domain"/>
    <property type="match status" value="1"/>
</dbReference>
<dbReference type="Proteomes" id="UP001515480">
    <property type="component" value="Unassembled WGS sequence"/>
</dbReference>
<accession>A0AB34K8M4</accession>
<comment type="caution">
    <text evidence="2">The sequence shown here is derived from an EMBL/GenBank/DDBJ whole genome shotgun (WGS) entry which is preliminary data.</text>
</comment>
<dbReference type="InterPro" id="IPR001810">
    <property type="entry name" value="F-box_dom"/>
</dbReference>
<evidence type="ECO:0000259" key="1">
    <source>
        <dbReference type="PROSITE" id="PS50181"/>
    </source>
</evidence>
<organism evidence="2 3">
    <name type="scientific">Prymnesium parvum</name>
    <name type="common">Toxic golden alga</name>
    <dbReference type="NCBI Taxonomy" id="97485"/>
    <lineage>
        <taxon>Eukaryota</taxon>
        <taxon>Haptista</taxon>
        <taxon>Haptophyta</taxon>
        <taxon>Prymnesiophyceae</taxon>
        <taxon>Prymnesiales</taxon>
        <taxon>Prymnesiaceae</taxon>
        <taxon>Prymnesium</taxon>
    </lineage>
</organism>
<name>A0AB34K8M4_PRYPA</name>
<reference evidence="2 3" key="1">
    <citation type="journal article" date="2024" name="Science">
        <title>Giant polyketide synthase enzymes in the biosynthesis of giant marine polyether toxins.</title>
        <authorList>
            <person name="Fallon T.R."/>
            <person name="Shende V.V."/>
            <person name="Wierzbicki I.H."/>
            <person name="Pendleton A.L."/>
            <person name="Watervoot N.F."/>
            <person name="Auber R.P."/>
            <person name="Gonzalez D.J."/>
            <person name="Wisecaver J.H."/>
            <person name="Moore B.S."/>
        </authorList>
    </citation>
    <scope>NUCLEOTIDE SEQUENCE [LARGE SCALE GENOMIC DNA]</scope>
    <source>
        <strain evidence="2 3">12B1</strain>
    </source>
</reference>
<sequence>MASSPPDGCARKASPPSPPMLWLPDELLGYIAQFLPARDLAALLRVQQRWRPIVSDVARRKLCCLDESLRSSRCWLLALASVEALVGVIGRRPEHGWVAELPALAQIREQEAGVTGRIETLLVKSAMAAELRHGLCWPLEDALGVALLCTFFRGAFAKVLRRTACYESGVAPASQWMLRDALLSAAERQQNPAPNVYALLQGAKSSLCENDPSWLALEGIEAGSPTTLSLLTHSPAIASATRREARAGSTWVCFESLPASRAGHRSLIDLGSGFFLLPALACVSVTRIEKEPTNDGPPNLIIYMRACFA</sequence>
<gene>
    <name evidence="2" type="ORF">AB1Y20_001730</name>
</gene>
<dbReference type="PROSITE" id="PS50181">
    <property type="entry name" value="FBOX"/>
    <property type="match status" value="1"/>
</dbReference>
<dbReference type="Gene3D" id="1.20.1280.50">
    <property type="match status" value="1"/>
</dbReference>
<dbReference type="InterPro" id="IPR036047">
    <property type="entry name" value="F-box-like_dom_sf"/>
</dbReference>
<dbReference type="CDD" id="cd09917">
    <property type="entry name" value="F-box_SF"/>
    <property type="match status" value="1"/>
</dbReference>
<feature type="domain" description="F-box" evidence="1">
    <location>
        <begin position="17"/>
        <end position="62"/>
    </location>
</feature>
<protein>
    <recommendedName>
        <fullName evidence="1">F-box domain-containing protein</fullName>
    </recommendedName>
</protein>
<dbReference type="EMBL" id="JBGBPQ010000001">
    <property type="protein sequence ID" value="KAL1530834.1"/>
    <property type="molecule type" value="Genomic_DNA"/>
</dbReference>
<keyword evidence="3" id="KW-1185">Reference proteome</keyword>
<evidence type="ECO:0000313" key="3">
    <source>
        <dbReference type="Proteomes" id="UP001515480"/>
    </source>
</evidence>
<evidence type="ECO:0000313" key="2">
    <source>
        <dbReference type="EMBL" id="KAL1530834.1"/>
    </source>
</evidence>